<organism evidence="1 2">
    <name type="scientific">Choiromyces venosus 120613-1</name>
    <dbReference type="NCBI Taxonomy" id="1336337"/>
    <lineage>
        <taxon>Eukaryota</taxon>
        <taxon>Fungi</taxon>
        <taxon>Dikarya</taxon>
        <taxon>Ascomycota</taxon>
        <taxon>Pezizomycotina</taxon>
        <taxon>Pezizomycetes</taxon>
        <taxon>Pezizales</taxon>
        <taxon>Tuberaceae</taxon>
        <taxon>Choiromyces</taxon>
    </lineage>
</organism>
<reference evidence="1 2" key="1">
    <citation type="journal article" date="2018" name="Nat. Ecol. Evol.">
        <title>Pezizomycetes genomes reveal the molecular basis of ectomycorrhizal truffle lifestyle.</title>
        <authorList>
            <person name="Murat C."/>
            <person name="Payen T."/>
            <person name="Noel B."/>
            <person name="Kuo A."/>
            <person name="Morin E."/>
            <person name="Chen J."/>
            <person name="Kohler A."/>
            <person name="Krizsan K."/>
            <person name="Balestrini R."/>
            <person name="Da Silva C."/>
            <person name="Montanini B."/>
            <person name="Hainaut M."/>
            <person name="Levati E."/>
            <person name="Barry K.W."/>
            <person name="Belfiori B."/>
            <person name="Cichocki N."/>
            <person name="Clum A."/>
            <person name="Dockter R.B."/>
            <person name="Fauchery L."/>
            <person name="Guy J."/>
            <person name="Iotti M."/>
            <person name="Le Tacon F."/>
            <person name="Lindquist E.A."/>
            <person name="Lipzen A."/>
            <person name="Malagnac F."/>
            <person name="Mello A."/>
            <person name="Molinier V."/>
            <person name="Miyauchi S."/>
            <person name="Poulain J."/>
            <person name="Riccioni C."/>
            <person name="Rubini A."/>
            <person name="Sitrit Y."/>
            <person name="Splivallo R."/>
            <person name="Traeger S."/>
            <person name="Wang M."/>
            <person name="Zifcakova L."/>
            <person name="Wipf D."/>
            <person name="Zambonelli A."/>
            <person name="Paolocci F."/>
            <person name="Nowrousian M."/>
            <person name="Ottonello S."/>
            <person name="Baldrian P."/>
            <person name="Spatafora J.W."/>
            <person name="Henrissat B."/>
            <person name="Nagy L.G."/>
            <person name="Aury J.M."/>
            <person name="Wincker P."/>
            <person name="Grigoriev I.V."/>
            <person name="Bonfante P."/>
            <person name="Martin F.M."/>
        </authorList>
    </citation>
    <scope>NUCLEOTIDE SEQUENCE [LARGE SCALE GENOMIC DNA]</scope>
    <source>
        <strain evidence="1 2">120613-1</strain>
    </source>
</reference>
<dbReference type="AlphaFoldDB" id="A0A3N4J4M4"/>
<dbReference type="Proteomes" id="UP000276215">
    <property type="component" value="Unassembled WGS sequence"/>
</dbReference>
<sequence length="82" mass="9215">MAERLVDWRTVRLAAFCKLLIGLTVPWSPFGIWHGGVTSLPTIFQQVLLLLDSSGEIFLHLSQSPILSQKYTLSHCFSASHF</sequence>
<accession>A0A3N4J4M4</accession>
<evidence type="ECO:0000313" key="2">
    <source>
        <dbReference type="Proteomes" id="UP000276215"/>
    </source>
</evidence>
<dbReference type="EMBL" id="ML120482">
    <property type="protein sequence ID" value="RPA92048.1"/>
    <property type="molecule type" value="Genomic_DNA"/>
</dbReference>
<name>A0A3N4J4M4_9PEZI</name>
<protein>
    <submittedName>
        <fullName evidence="1">Uncharacterized protein</fullName>
    </submittedName>
</protein>
<evidence type="ECO:0000313" key="1">
    <source>
        <dbReference type="EMBL" id="RPA92048.1"/>
    </source>
</evidence>
<gene>
    <name evidence="1" type="ORF">L873DRAFT_1818397</name>
</gene>
<keyword evidence="2" id="KW-1185">Reference proteome</keyword>
<proteinExistence type="predicted"/>